<reference evidence="2 3" key="1">
    <citation type="submission" date="2019-04" db="EMBL/GenBank/DDBJ databases">
        <title>Mesorhizobium composti sp. nov., isolated from compost.</title>
        <authorList>
            <person name="Lin S.-Y."/>
            <person name="Hameed A."/>
            <person name="Hsieh Y.-T."/>
            <person name="Young C.-C."/>
        </authorList>
    </citation>
    <scope>NUCLEOTIDE SEQUENCE [LARGE SCALE GENOMIC DNA]</scope>
    <source>
        <strain evidence="2 3">CC-YTH430</strain>
    </source>
</reference>
<dbReference type="RefSeq" id="WP_136360149.1">
    <property type="nucleotide sequence ID" value="NZ_SSNY01000016.1"/>
</dbReference>
<gene>
    <name evidence="2" type="ORF">E6C48_21020</name>
</gene>
<accession>A0ABY2Q3P1</accession>
<name>A0ABY2Q3P1_9HYPH</name>
<keyword evidence="1" id="KW-0472">Membrane</keyword>
<sequence length="433" mass="47866">MIVRDPLRLWIAKNIHLLMFLGIYFATVVAGNLLYASPWGHAILDRINYPTEFLAFDYVFTAGFWLLLLCPFAIAPLVVTLVKRFAERPMAAISSALPEFRRIDYLVIAGALFVYLAYSFYTADAISLMMRGTDDASAVNARFELRSRIGFPALAILQSLLVYLSIYALVRALRSGEWFWRGASVVSIGGVATFLLLLNMKWPIVLFFGSLVLAFFIYGRKTRIVYVVFAMGTAGVVLAYLVVSMFIFRTGLVSDGETRASYFMRIAQTSLQFAPDLALAAVNRMAVSYPYYYETFTEDGQVCGGLLEQARRGPVCRPSTYIYTRIFGDDGWRGTGTSPAAVHISGYAIGGWPLAFVGIVLASVVLGLFASLPIDKSATVGATVIVGALAGYHFSQIPGEGVFIYDHGLLWAFLMVVAYALWRWSQSKIRLPA</sequence>
<feature type="transmembrane region" description="Helical" evidence="1">
    <location>
        <begin position="149"/>
        <end position="169"/>
    </location>
</feature>
<comment type="caution">
    <text evidence="2">The sequence shown here is derived from an EMBL/GenBank/DDBJ whole genome shotgun (WGS) entry which is preliminary data.</text>
</comment>
<feature type="transmembrane region" description="Helical" evidence="1">
    <location>
        <begin position="349"/>
        <end position="370"/>
    </location>
</feature>
<keyword evidence="1" id="KW-0812">Transmembrane</keyword>
<proteinExistence type="predicted"/>
<keyword evidence="3" id="KW-1185">Reference proteome</keyword>
<feature type="transmembrane region" description="Helical" evidence="1">
    <location>
        <begin position="58"/>
        <end position="82"/>
    </location>
</feature>
<organism evidence="2 3">
    <name type="scientific">Ollibium composti</name>
    <dbReference type="NCBI Taxonomy" id="2675109"/>
    <lineage>
        <taxon>Bacteria</taxon>
        <taxon>Pseudomonadati</taxon>
        <taxon>Pseudomonadota</taxon>
        <taxon>Alphaproteobacteria</taxon>
        <taxon>Hyphomicrobiales</taxon>
        <taxon>Phyllobacteriaceae</taxon>
        <taxon>Ollibium</taxon>
    </lineage>
</organism>
<feature type="transmembrane region" description="Helical" evidence="1">
    <location>
        <begin position="225"/>
        <end position="248"/>
    </location>
</feature>
<evidence type="ECO:0000313" key="2">
    <source>
        <dbReference type="EMBL" id="THF54758.1"/>
    </source>
</evidence>
<evidence type="ECO:0000256" key="1">
    <source>
        <dbReference type="SAM" id="Phobius"/>
    </source>
</evidence>
<evidence type="ECO:0000313" key="3">
    <source>
        <dbReference type="Proteomes" id="UP000306441"/>
    </source>
</evidence>
<keyword evidence="1" id="KW-1133">Transmembrane helix</keyword>
<dbReference type="Proteomes" id="UP000306441">
    <property type="component" value="Unassembled WGS sequence"/>
</dbReference>
<feature type="transmembrane region" description="Helical" evidence="1">
    <location>
        <begin position="178"/>
        <end position="196"/>
    </location>
</feature>
<feature type="transmembrane region" description="Helical" evidence="1">
    <location>
        <begin position="377"/>
        <end position="395"/>
    </location>
</feature>
<feature type="transmembrane region" description="Helical" evidence="1">
    <location>
        <begin position="401"/>
        <end position="422"/>
    </location>
</feature>
<feature type="transmembrane region" description="Helical" evidence="1">
    <location>
        <begin position="103"/>
        <end position="121"/>
    </location>
</feature>
<protein>
    <recommendedName>
        <fullName evidence="4">Oligosaccharide repeat unit polymerase</fullName>
    </recommendedName>
</protein>
<evidence type="ECO:0008006" key="4">
    <source>
        <dbReference type="Google" id="ProtNLM"/>
    </source>
</evidence>
<dbReference type="EMBL" id="SSNY01000016">
    <property type="protein sequence ID" value="THF54758.1"/>
    <property type="molecule type" value="Genomic_DNA"/>
</dbReference>
<feature type="transmembrane region" description="Helical" evidence="1">
    <location>
        <begin position="202"/>
        <end position="218"/>
    </location>
</feature>
<feature type="transmembrane region" description="Helical" evidence="1">
    <location>
        <begin position="17"/>
        <end position="38"/>
    </location>
</feature>